<protein>
    <submittedName>
        <fullName evidence="2">GNAT family protein</fullName>
    </submittedName>
</protein>
<dbReference type="PANTHER" id="PTHR43610:SF1">
    <property type="entry name" value="N-ACETYLTRANSFERASE DOMAIN-CONTAINING PROTEIN"/>
    <property type="match status" value="1"/>
</dbReference>
<evidence type="ECO:0000259" key="1">
    <source>
        <dbReference type="PROSITE" id="PS51186"/>
    </source>
</evidence>
<dbReference type="RefSeq" id="WP_342075234.1">
    <property type="nucleotide sequence ID" value="NZ_CP151767.2"/>
</dbReference>
<dbReference type="PANTHER" id="PTHR43610">
    <property type="entry name" value="BLL6696 PROTEIN"/>
    <property type="match status" value="1"/>
</dbReference>
<proteinExistence type="predicted"/>
<accession>A0AAN0MAQ9</accession>
<organism evidence="2 3">
    <name type="scientific">Yoonia rhodophyticola</name>
    <dbReference type="NCBI Taxonomy" id="3137370"/>
    <lineage>
        <taxon>Bacteria</taxon>
        <taxon>Pseudomonadati</taxon>
        <taxon>Pseudomonadota</taxon>
        <taxon>Alphaproteobacteria</taxon>
        <taxon>Rhodobacterales</taxon>
        <taxon>Paracoccaceae</taxon>
        <taxon>Yoonia</taxon>
    </lineage>
</organism>
<name>A0AAN0MAQ9_9RHOB</name>
<dbReference type="PROSITE" id="PS51186">
    <property type="entry name" value="GNAT"/>
    <property type="match status" value="1"/>
</dbReference>
<dbReference type="SUPFAM" id="SSF55729">
    <property type="entry name" value="Acyl-CoA N-acyltransferases (Nat)"/>
    <property type="match status" value="1"/>
</dbReference>
<dbReference type="InterPro" id="IPR000182">
    <property type="entry name" value="GNAT_dom"/>
</dbReference>
<sequence>MKIGPVSLAGAHVQLVPLTQAHCADLQQAAGDLHELWYTWVPHPDAVATEVDTRNAKAAAGKMVPFAVLDPDGRAVGMTTYMDIDHDTPRLEIGSTWYAKSVQRTPLNTEAKRLLLGHAFETIGCVAVEFRTHALNHQSRRAVERLGAKLDGILRNHIYTGDGTLRDTAVYSILNSEWPTIRTHLDYLLSKPR</sequence>
<dbReference type="Gene3D" id="3.40.630.30">
    <property type="match status" value="1"/>
</dbReference>
<dbReference type="Pfam" id="PF13302">
    <property type="entry name" value="Acetyltransf_3"/>
    <property type="match status" value="1"/>
</dbReference>
<reference evidence="2 3" key="2">
    <citation type="submission" date="2024-08" db="EMBL/GenBank/DDBJ databases">
        <title>Phylogenomic analyses of a clade within the roseobacter group suggest taxonomic reassignments of species of the genera Aestuariivita, Citreicella, Loktanella, Nautella, Pelagibaca, Ruegeria, Thalassobius, Thiobacimonas and Tropicibacter, and the proposal o.</title>
        <authorList>
            <person name="Jeon C.O."/>
        </authorList>
    </citation>
    <scope>NUCLEOTIDE SEQUENCE [LARGE SCALE GENOMIC DNA]</scope>
    <source>
        <strain evidence="2 3">SS1-5</strain>
    </source>
</reference>
<feature type="domain" description="N-acetyltransferase" evidence="1">
    <location>
        <begin position="13"/>
        <end position="177"/>
    </location>
</feature>
<dbReference type="InterPro" id="IPR016181">
    <property type="entry name" value="Acyl_CoA_acyltransferase"/>
</dbReference>
<gene>
    <name evidence="2" type="ORF">AABB31_12435</name>
</gene>
<dbReference type="GO" id="GO:0016747">
    <property type="term" value="F:acyltransferase activity, transferring groups other than amino-acyl groups"/>
    <property type="evidence" value="ECO:0007669"/>
    <property type="project" value="InterPro"/>
</dbReference>
<evidence type="ECO:0000313" key="2">
    <source>
        <dbReference type="EMBL" id="WZU65902.1"/>
    </source>
</evidence>
<dbReference type="KEGG" id="yrh:AABB31_12435"/>
<dbReference type="Proteomes" id="UP001470809">
    <property type="component" value="Chromosome"/>
</dbReference>
<evidence type="ECO:0000313" key="3">
    <source>
        <dbReference type="Proteomes" id="UP001470809"/>
    </source>
</evidence>
<dbReference type="AlphaFoldDB" id="A0AAN0MAQ9"/>
<dbReference type="EMBL" id="CP151767">
    <property type="protein sequence ID" value="WZU65902.1"/>
    <property type="molecule type" value="Genomic_DNA"/>
</dbReference>
<reference evidence="3" key="1">
    <citation type="submission" date="2024-04" db="EMBL/GenBank/DDBJ databases">
        <title>Phylogenomic analyses of a clade within the roseobacter group suggest taxonomic reassignments of species of the genera Aestuariivita, Citreicella, Loktanella, Nautella, Pelagibaca, Ruegeria, Thalassobius, Thiobacimonas and Tropicibacter, and the proposal o.</title>
        <authorList>
            <person name="Jeon C.O."/>
        </authorList>
    </citation>
    <scope>NUCLEOTIDE SEQUENCE [LARGE SCALE GENOMIC DNA]</scope>
    <source>
        <strain evidence="3">SS1-5</strain>
    </source>
</reference>
<keyword evidence="3" id="KW-1185">Reference proteome</keyword>